<protein>
    <submittedName>
        <fullName evidence="5">Efflux transporter, RND family, MFP subunit</fullName>
    </submittedName>
</protein>
<evidence type="ECO:0000256" key="1">
    <source>
        <dbReference type="SAM" id="Coils"/>
    </source>
</evidence>
<evidence type="ECO:0000313" key="5">
    <source>
        <dbReference type="EMBL" id="EFM83652.1"/>
    </source>
</evidence>
<evidence type="ECO:0000259" key="4">
    <source>
        <dbReference type="Pfam" id="PF25990"/>
    </source>
</evidence>
<feature type="coiled-coil region" evidence="1">
    <location>
        <begin position="101"/>
        <end position="128"/>
    </location>
</feature>
<feature type="domain" description="YknX-like C-terminal permuted SH3-like" evidence="3">
    <location>
        <begin position="304"/>
        <end position="371"/>
    </location>
</feature>
<dbReference type="Gene3D" id="2.40.420.20">
    <property type="match status" value="1"/>
</dbReference>
<dbReference type="HOGENOM" id="CLU_018816_19_2_9"/>
<name>A0A125W7Z2_ENTFL</name>
<accession>A0A125W7Z2</accession>
<dbReference type="Pfam" id="PF25990">
    <property type="entry name" value="Beta-barrel_YknX"/>
    <property type="match status" value="1"/>
</dbReference>
<evidence type="ECO:0000313" key="6">
    <source>
        <dbReference type="Proteomes" id="UP000004846"/>
    </source>
</evidence>
<dbReference type="Gene3D" id="2.40.30.170">
    <property type="match status" value="1"/>
</dbReference>
<dbReference type="AlphaFoldDB" id="A0A125W7Z2"/>
<feature type="domain" description="YknX-like beta-barrel" evidence="4">
    <location>
        <begin position="215"/>
        <end position="297"/>
    </location>
</feature>
<evidence type="ECO:0000259" key="3">
    <source>
        <dbReference type="Pfam" id="PF25989"/>
    </source>
</evidence>
<gene>
    <name evidence="5" type="ORF">HMPREF9498_00754</name>
</gene>
<dbReference type="Pfam" id="PF25989">
    <property type="entry name" value="YknX_C"/>
    <property type="match status" value="1"/>
</dbReference>
<dbReference type="EMBL" id="AEBR01000021">
    <property type="protein sequence ID" value="EFM83652.1"/>
    <property type="molecule type" value="Genomic_DNA"/>
</dbReference>
<feature type="region of interest" description="Disordered" evidence="2">
    <location>
        <begin position="250"/>
        <end position="269"/>
    </location>
</feature>
<dbReference type="InterPro" id="IPR058637">
    <property type="entry name" value="YknX-like_C"/>
</dbReference>
<dbReference type="RefSeq" id="WP_002355284.1">
    <property type="nucleotide sequence ID" value="NZ_GL454427.1"/>
</dbReference>
<dbReference type="GO" id="GO:0015562">
    <property type="term" value="F:efflux transmembrane transporter activity"/>
    <property type="evidence" value="ECO:0007669"/>
    <property type="project" value="TreeGrafter"/>
</dbReference>
<sequence>MKKKTIIILGAVAVIAVGGIVTVNALNKNAQQVAVKQAPKDDWGIDYFDVPDLQQIYINGVIQPEQMEAFARDQKITKDPEIKVKNGDVVDAGTELFTYEDEAVTKEIEAQQNSLAKLETKRANIYNKWNRAIDKFNKTKEEDRTMSGDDLNEQYQTEVDAVDEEITFTNETLADLGAKQYISTKANFKGRVSIPEVKDANSPILRLTSEDLYLAGKVNEKDLTKISVGQKAKLTSVSNNVVVDGSISYIDDNPPEGNSDAASGNPEGGTTMSSYSVKIALANLDKVKNGYHMQATIDLGDLGAIELPKKAIQKEGEQAYVLVNDFGTIIRRDVQVGQENGDKMAIESGLESADRVVISSKKPVKVGDIVESDAAIASDESATNESMTDASK</sequence>
<comment type="caution">
    <text evidence="5">The sequence shown here is derived from an EMBL/GenBank/DDBJ whole genome shotgun (WGS) entry which is preliminary data.</text>
</comment>
<dbReference type="PANTHER" id="PTHR30469">
    <property type="entry name" value="MULTIDRUG RESISTANCE PROTEIN MDTA"/>
    <property type="match status" value="1"/>
</dbReference>
<dbReference type="InterPro" id="IPR058636">
    <property type="entry name" value="Beta-barrel_YknX"/>
</dbReference>
<reference evidence="5 6" key="1">
    <citation type="submission" date="2010-07" db="EMBL/GenBank/DDBJ databases">
        <authorList>
            <person name="Sid Ahmed O."/>
        </authorList>
    </citation>
    <scope>NUCLEOTIDE SEQUENCE [LARGE SCALE GENOMIC DNA]</scope>
    <source>
        <strain evidence="5 6">TX4248</strain>
    </source>
</reference>
<evidence type="ECO:0000256" key="2">
    <source>
        <dbReference type="SAM" id="MobiDB-lite"/>
    </source>
</evidence>
<proteinExistence type="predicted"/>
<dbReference type="GeneID" id="60892860"/>
<organism evidence="5 6">
    <name type="scientific">Enterococcus faecalis TX4248</name>
    <dbReference type="NCBI Taxonomy" id="749495"/>
    <lineage>
        <taxon>Bacteria</taxon>
        <taxon>Bacillati</taxon>
        <taxon>Bacillota</taxon>
        <taxon>Bacilli</taxon>
        <taxon>Lactobacillales</taxon>
        <taxon>Enterococcaceae</taxon>
        <taxon>Enterococcus</taxon>
    </lineage>
</organism>
<dbReference type="PANTHER" id="PTHR30469:SF15">
    <property type="entry name" value="HLYD FAMILY OF SECRETION PROTEINS"/>
    <property type="match status" value="1"/>
</dbReference>
<dbReference type="Proteomes" id="UP000004846">
    <property type="component" value="Unassembled WGS sequence"/>
</dbReference>
<dbReference type="GO" id="GO:1990281">
    <property type="term" value="C:efflux pump complex"/>
    <property type="evidence" value="ECO:0007669"/>
    <property type="project" value="TreeGrafter"/>
</dbReference>
<keyword evidence="1" id="KW-0175">Coiled coil</keyword>